<evidence type="ECO:0000313" key="6">
    <source>
        <dbReference type="Proteomes" id="UP000317043"/>
    </source>
</evidence>
<feature type="domain" description="Htaa" evidence="4">
    <location>
        <begin position="40"/>
        <end position="204"/>
    </location>
</feature>
<evidence type="ECO:0000256" key="3">
    <source>
        <dbReference type="SAM" id="SignalP"/>
    </source>
</evidence>
<dbReference type="InParanoid" id="A0A543ATY7"/>
<accession>A0A543ATY7</accession>
<feature type="domain" description="Htaa" evidence="4">
    <location>
        <begin position="222"/>
        <end position="369"/>
    </location>
</feature>
<keyword evidence="2" id="KW-0472">Membrane</keyword>
<keyword evidence="6" id="KW-1185">Reference proteome</keyword>
<dbReference type="Pfam" id="PF04213">
    <property type="entry name" value="HtaA"/>
    <property type="match status" value="2"/>
</dbReference>
<reference evidence="5 6" key="1">
    <citation type="submission" date="2019-06" db="EMBL/GenBank/DDBJ databases">
        <title>Sequencing the genomes of 1000 actinobacteria strains.</title>
        <authorList>
            <person name="Klenk H.-P."/>
        </authorList>
    </citation>
    <scope>NUCLEOTIDE SEQUENCE [LARGE SCALE GENOMIC DNA]</scope>
    <source>
        <strain evidence="5 6">DSM 45928</strain>
    </source>
</reference>
<evidence type="ECO:0000256" key="1">
    <source>
        <dbReference type="SAM" id="MobiDB-lite"/>
    </source>
</evidence>
<keyword evidence="3" id="KW-0732">Signal</keyword>
<dbReference type="AlphaFoldDB" id="A0A543ATY7"/>
<gene>
    <name evidence="5" type="ORF">FB566_1562</name>
</gene>
<name>A0A543ATY7_9ACTN</name>
<keyword evidence="2" id="KW-1133">Transmembrane helix</keyword>
<feature type="transmembrane region" description="Helical" evidence="2">
    <location>
        <begin position="409"/>
        <end position="429"/>
    </location>
</feature>
<organism evidence="5 6">
    <name type="scientific">Stackebrandtia endophytica</name>
    <dbReference type="NCBI Taxonomy" id="1496996"/>
    <lineage>
        <taxon>Bacteria</taxon>
        <taxon>Bacillati</taxon>
        <taxon>Actinomycetota</taxon>
        <taxon>Actinomycetes</taxon>
        <taxon>Glycomycetales</taxon>
        <taxon>Glycomycetaceae</taxon>
        <taxon>Stackebrandtia</taxon>
    </lineage>
</organism>
<feature type="chain" id="PRO_5021953883" evidence="3">
    <location>
        <begin position="32"/>
        <end position="438"/>
    </location>
</feature>
<protein>
    <submittedName>
        <fullName evidence="5">Htaa protein</fullName>
    </submittedName>
</protein>
<dbReference type="OrthoDB" id="7210788at2"/>
<feature type="signal peptide" evidence="3">
    <location>
        <begin position="1"/>
        <end position="31"/>
    </location>
</feature>
<proteinExistence type="predicted"/>
<dbReference type="RefSeq" id="WP_142036838.1">
    <property type="nucleotide sequence ID" value="NZ_JBHTGS010000001.1"/>
</dbReference>
<comment type="caution">
    <text evidence="5">The sequence shown here is derived from an EMBL/GenBank/DDBJ whole genome shotgun (WGS) entry which is preliminary data.</text>
</comment>
<sequence length="438" mass="44836">MRPILTGIMRVTAAATLVTVPIVVTATPAAAEPILPIVAGDLDWGIKESFRNYVTGPIGHGEITVSDGAVQHDDGTFGFGDGNGNGEYDLGGHNLSAAFTGSVNFSAHDGALELTVGQPRVTTDNATKTGAVVVDLWSKDLASGETTFYDDVTLADLDLTGVVPENADGYTALADIPAVLTAEGAEAFAGFYGEGTALDPVTVSVKADAGSDSEPDGSIVGGHLDWGVKESFRNYVVGPIANGSVELSGGATDNGNGYRFTVGDGDYDPATGEVSVSFDGAVRFLGHEHDGAHELDLRFEEFVFEVTGGSAALHANGVAIADVTLPEGGLTVTDDVISLVEAPATLTAEGETYFEGFYRAGDALDPVTVQLALSDEAQIPGGTPPGGSDDDGAGPNVSGGRLPVTGSPLTLPISIGAVLLLTGAVALWWSRRRSVRLT</sequence>
<dbReference type="Proteomes" id="UP000317043">
    <property type="component" value="Unassembled WGS sequence"/>
</dbReference>
<evidence type="ECO:0000256" key="2">
    <source>
        <dbReference type="SAM" id="Phobius"/>
    </source>
</evidence>
<dbReference type="InterPro" id="IPR007331">
    <property type="entry name" value="Htaa"/>
</dbReference>
<evidence type="ECO:0000259" key="4">
    <source>
        <dbReference type="Pfam" id="PF04213"/>
    </source>
</evidence>
<feature type="region of interest" description="Disordered" evidence="1">
    <location>
        <begin position="377"/>
        <end position="401"/>
    </location>
</feature>
<evidence type="ECO:0000313" key="5">
    <source>
        <dbReference type="EMBL" id="TQL76042.1"/>
    </source>
</evidence>
<dbReference type="EMBL" id="VFOW01000001">
    <property type="protein sequence ID" value="TQL76042.1"/>
    <property type="molecule type" value="Genomic_DNA"/>
</dbReference>
<keyword evidence="2" id="KW-0812">Transmembrane</keyword>